<feature type="region of interest" description="Disordered" evidence="2">
    <location>
        <begin position="1486"/>
        <end position="1509"/>
    </location>
</feature>
<keyword evidence="1" id="KW-0175">Coiled coil</keyword>
<feature type="compositionally biased region" description="Low complexity" evidence="2">
    <location>
        <begin position="2422"/>
        <end position="2441"/>
    </location>
</feature>
<feature type="compositionally biased region" description="Low complexity" evidence="2">
    <location>
        <begin position="2337"/>
        <end position="2394"/>
    </location>
</feature>
<dbReference type="GO" id="GO:0006369">
    <property type="term" value="P:termination of RNA polymerase II transcription"/>
    <property type="evidence" value="ECO:0007669"/>
    <property type="project" value="TreeGrafter"/>
</dbReference>
<feature type="compositionally biased region" description="Basic and acidic residues" evidence="2">
    <location>
        <begin position="986"/>
        <end position="1001"/>
    </location>
</feature>
<evidence type="ECO:0000256" key="2">
    <source>
        <dbReference type="SAM" id="MobiDB-lite"/>
    </source>
</evidence>
<reference evidence="3" key="2">
    <citation type="submission" date="2025-08" db="UniProtKB">
        <authorList>
            <consortium name="Ensembl"/>
        </authorList>
    </citation>
    <scope>IDENTIFICATION</scope>
</reference>
<feature type="compositionally biased region" description="Low complexity" evidence="2">
    <location>
        <begin position="2321"/>
        <end position="2330"/>
    </location>
</feature>
<feature type="compositionally biased region" description="Polar residues" evidence="2">
    <location>
        <begin position="1269"/>
        <end position="1280"/>
    </location>
</feature>
<dbReference type="InterPro" id="IPR041679">
    <property type="entry name" value="DNA2/NAM7-like_C"/>
</dbReference>
<dbReference type="PANTHER" id="PTHR10887">
    <property type="entry name" value="DNA2/NAM7 HELICASE FAMILY"/>
    <property type="match status" value="1"/>
</dbReference>
<feature type="compositionally biased region" description="Polar residues" evidence="2">
    <location>
        <begin position="696"/>
        <end position="722"/>
    </location>
</feature>
<feature type="compositionally biased region" description="Basic and acidic residues" evidence="2">
    <location>
        <begin position="1010"/>
        <end position="1029"/>
    </location>
</feature>
<feature type="compositionally biased region" description="Polar residues" evidence="2">
    <location>
        <begin position="874"/>
        <end position="883"/>
    </location>
</feature>
<dbReference type="GO" id="GO:0016604">
    <property type="term" value="C:nuclear body"/>
    <property type="evidence" value="ECO:0007669"/>
    <property type="project" value="TreeGrafter"/>
</dbReference>
<protein>
    <submittedName>
        <fullName evidence="3">Uncharacterized protein</fullName>
    </submittedName>
</protein>
<dbReference type="Gene3D" id="3.40.50.300">
    <property type="entry name" value="P-loop containing nucleotide triphosphate hydrolases"/>
    <property type="match status" value="2"/>
</dbReference>
<accession>A0A8C3Q8G5</accession>
<accession>A0A8U8AZP4</accession>
<feature type="region of interest" description="Disordered" evidence="2">
    <location>
        <begin position="1300"/>
        <end position="1346"/>
    </location>
</feature>
<dbReference type="GO" id="GO:0001147">
    <property type="term" value="F:transcription termination site sequence-specific DNA binding"/>
    <property type="evidence" value="ECO:0007669"/>
    <property type="project" value="TreeGrafter"/>
</dbReference>
<feature type="region of interest" description="Disordered" evidence="2">
    <location>
        <begin position="684"/>
        <end position="757"/>
    </location>
</feature>
<feature type="compositionally biased region" description="Basic and acidic residues" evidence="2">
    <location>
        <begin position="887"/>
        <end position="901"/>
    </location>
</feature>
<dbReference type="Pfam" id="PF13086">
    <property type="entry name" value="AAA_11"/>
    <property type="match status" value="1"/>
</dbReference>
<evidence type="ECO:0000313" key="4">
    <source>
        <dbReference type="Proteomes" id="UP000694382"/>
    </source>
</evidence>
<evidence type="ECO:0000256" key="1">
    <source>
        <dbReference type="SAM" id="Coils"/>
    </source>
</evidence>
<dbReference type="InterPro" id="IPR045055">
    <property type="entry name" value="DNA2/NAM7-like"/>
</dbReference>
<dbReference type="InterPro" id="IPR024481">
    <property type="entry name" value="Helicase_Sen1_N"/>
</dbReference>
<evidence type="ECO:0000313" key="3">
    <source>
        <dbReference type="Ensembl" id="ENSCPVP00000010143.2"/>
    </source>
</evidence>
<proteinExistence type="predicted"/>
<feature type="compositionally biased region" description="Polar residues" evidence="2">
    <location>
        <begin position="2262"/>
        <end position="2286"/>
    </location>
</feature>
<feature type="region of interest" description="Disordered" evidence="2">
    <location>
        <begin position="2250"/>
        <end position="2445"/>
    </location>
</feature>
<feature type="compositionally biased region" description="Low complexity" evidence="2">
    <location>
        <begin position="1497"/>
        <end position="1508"/>
    </location>
</feature>
<dbReference type="Proteomes" id="UP000694382">
    <property type="component" value="Chromosome 17"/>
</dbReference>
<sequence>MSTCRWCTQSGADTTEFLKRYAAQRLSQEDFEGSNDDLCYCLECVVEYHKAREECPRLHEDLWNLETSRLVAHMEKSMNEETGEDELFLVDEHGETPLSGYVGPNFENNLRVPLLEILKYPYLLLHEKVSELCVEVLCRMERSQDSFQVFEKYPGIYLFLVHPNEAIRRWAILTARNLGKVDRDDYYDLEEVLTCLFRVIELGLFENPDIYSSSMFEKGKLILLPAHLYDTANYKNYWLGICMLLSVLEEQAMDSLLLGPDKQNDFMQSILHTMEKEAADDSTDPFWPALHCFMVILDQLGSKVWGQLIDPVQAFQTIINSVSYNNEIKNIRSSFMRTKAEPDSDYGDDMMSCSQIVYNYNTEKPQKDTGWKAAICPEYCPNMYEDMQTLANMLQSDIGRDMRVHHSTFLWFIPFVQSLMDLKDLGVAYIVEVIHYLCSEIKDILIERFQECDKISEFFLLILVSIVELHRSKKCLHLLWISSQEWVEAVVRCATLPSRAFTRCSERAPGLFAKGSAASSLQGPSSVQHACVQLIRSLLKEGYQIGQHALCKQYLDKLNLLLRGNRAVGWQLSSQETQELQMCLKQVIRSIKGKALSTSLAGGSSSSSTALPSVSTKQERNVLMTSQIRSLSSHRTLWQQKYVGKVQENRSSDLVAGKCNMDDQCFSSNTEHSDFRRGRELEVKHRAESKTPPCLSAQTHLDSPSSRSCKSMQETSANSVFQSRLVPTKQESKEASLDSSNFSRNEAGLQGKEDDSTLLLGRDDTSLKKHESSDRLFEFSEYFRRENSSVGKKEENFVKTVSEDDDLSDSQVDRELSKLSLAAYAKSLNFPIASNQESSVYHNVSCDIKRKVKGSVRSSSEGQSTKCPSGGDRPSNQVIVISDSSDEEKGVAEKEEAKTKNENVCAEPSSTSSSTSDTDPKREPKSPGSPLLLDDCESQYFEFETEDEVFSAWQDTQNDNLNEWGYDLPYFSDDSMEVVASSIGKQTEDTSYQKEADDTKEATNSTLEESVGKEEAKGQLEKCADKDTAKGFTLDSKVPEPTASTSPISLASKLALKKKSTSPQKITAKCKSALAVQRSPKKPPVVKTAKNKTPLQSTTERSQPGRSMPAVVPPRKVRQSPAPASTAEKLGLKKGPRKAFDLSQPSLESLALLRSHGKAAGRIGVTQKKRTKQIEAQRLSVIGNKKLLACQDRQYLRPKRSVKKFAGSLESRNKVTKTSAKPVEQKPQSFELAAIKESVENQREKKREEAACPSASERKFESLSVEEVANSSKMPRSSDWNAKWEGNSVVVPPVPMDSSLSSAVLEGDKDESSGKGCTVLPECEMKTSKQNGCKSDESSDEGDDNLFLTQLDPVDMELCSQEESVQDAAIGSKSPEEMDVDESLQQNELSAVAKCEDKDCMEQVEKPGEYCSKHAATSAGADHVFAKPSCPPPKAQKPSTTKIFSSASSSRNAAFSKDLEDVRKFPPPSKSKVNAAKLAVVRPPLYPKPAPAGNPTSKSPSFQPLSSSNVLQSQNKHYDNASNITRRPGRETSSSFLGQQRDYSIFVNQVLKWTYEMFENFIYFGTPNHLLQTIVAAVPPHFQGYNEYFDTFFPLMMLNAFETVSSFLLFGLVSSTLRNFTKRLKPGLCPLFTFENIQIEIRIEEQFGVDNPNINDLDRQKEQQTACRLTVQTQGNLSFFIHKQVKCVVVGSLVTTHRKFKGLLLLSRSPLVRPIINPSYNDFCPRDLPVASGSAVSYMNEYNEDQKRAIETAYAMVKQHPGLPKICLIHGPPGTGKSKTIVGLLSRVLRENTRNEKTARKKNSKIKPNRFLVCAPSNAAVDELMKKIIIAFKEKCQNKQEPLGNCGDIKLVRLGPEKSINNEVRGFSLDKQVEHRMKRKPGDCDQDIQKKKEALDQKLDMLSRERAMHRCEKREVARQFLILFVGVLLCLKVRVHSQKVQADIILESDIICCTLSTSGGSLLESAFSRQGLDRFSCVIVDEAGQSCEVETLIPLIHRCNKLVLVGDPKQLPPTVKSVKAQQYGYDQSLMARLQKHLEEQVQRNMLHSLPVVQLTVQYRMHPDICLFPSKYVYGRTLKTAKAIEENRCSSEWPFQPYLIFDVADGREERDNDSYSNPREVKLVMELIRTIKEKRKDLGLRRIGIITPYSAQKKKIQEQLDSVFKNNSPGEVDTVDAFQGREKDCIIVSCVRANSFKGSIGYVAAGISSPISRDTGDENWNHLIQDAQKRGAIIRATEKNYKKEALRILKLRPPAQPPPKGGTMTSPVVQAASSSGKRSEPGNSGNSPRELAAGPGHAVPQGSRGPTQPAGTAAADSNRGSAPAPLGAAAADSNRGSAPAPLGAPAADSRRSSAPAPLGAPAADSRRSSAPAPMGAPAADSRRSSAPAPLGAPAADSRRSVPLHPWGLQLQTPGGQCPAPMGAPAADSRRSSAPAPLGAPAADSRRAVPLPHGGSSCSGGQCPCTLGGSSCRLQEEQQCLCTLRDPICRFQEEQQCPCTLRGCSTWCRSREAPGPQAGQPGQSS</sequence>
<feature type="region of interest" description="Disordered" evidence="2">
    <location>
        <begin position="1067"/>
        <end position="1141"/>
    </location>
</feature>
<name>A0A8C3Q8G5_GEOPR</name>
<feature type="compositionally biased region" description="Basic and acidic residues" evidence="2">
    <location>
        <begin position="1237"/>
        <end position="1261"/>
    </location>
</feature>
<feature type="region of interest" description="Disordered" evidence="2">
    <location>
        <begin position="983"/>
        <end position="1050"/>
    </location>
</feature>
<dbReference type="Ensembl" id="ENSCPVT00000010594.2">
    <property type="protein sequence ID" value="ENSCPVP00000010143.2"/>
    <property type="gene ID" value="ENSCPVG00000007428.2"/>
</dbReference>
<dbReference type="GO" id="GO:0004386">
    <property type="term" value="F:helicase activity"/>
    <property type="evidence" value="ECO:0007669"/>
    <property type="project" value="InterPro"/>
</dbReference>
<feature type="coiled-coil region" evidence="1">
    <location>
        <begin position="1885"/>
        <end position="1912"/>
    </location>
</feature>
<reference evidence="3" key="3">
    <citation type="submission" date="2025-09" db="UniProtKB">
        <authorList>
            <consortium name="Ensembl"/>
        </authorList>
    </citation>
    <scope>IDENTIFICATION</scope>
</reference>
<dbReference type="InterPro" id="IPR047187">
    <property type="entry name" value="SF1_C_Upf1"/>
</dbReference>
<reference evidence="3" key="1">
    <citation type="submission" date="2020-02" db="EMBL/GenBank/DDBJ databases">
        <authorList>
            <person name="Enbody D E."/>
            <person name="Pettersson E M."/>
        </authorList>
    </citation>
    <scope>NUCLEOTIDE SEQUENCE [LARGE SCALE GENOMIC DNA]</scope>
</reference>
<dbReference type="PANTHER" id="PTHR10887:SF537">
    <property type="entry name" value="HELICASE SENATAXIN-RELATED"/>
    <property type="match status" value="1"/>
</dbReference>
<dbReference type="SUPFAM" id="SSF52540">
    <property type="entry name" value="P-loop containing nucleoside triphosphate hydrolases"/>
    <property type="match status" value="1"/>
</dbReference>
<keyword evidence="4" id="KW-1185">Reference proteome</keyword>
<dbReference type="CDD" id="cd18042">
    <property type="entry name" value="DEXXQc_SETX"/>
    <property type="match status" value="1"/>
</dbReference>
<feature type="region of interest" description="Disordered" evidence="2">
    <location>
        <begin position="1201"/>
        <end position="1280"/>
    </location>
</feature>
<dbReference type="Pfam" id="PF12726">
    <property type="entry name" value="SEN1_N"/>
    <property type="match status" value="1"/>
</dbReference>
<dbReference type="FunFam" id="3.40.50.300:FF:000810">
    <property type="entry name" value="probable helicase senataxin"/>
    <property type="match status" value="1"/>
</dbReference>
<feature type="region of interest" description="Disordered" evidence="2">
    <location>
        <begin position="852"/>
        <end position="935"/>
    </location>
</feature>
<organism evidence="3 4">
    <name type="scientific">Geospiza parvula</name>
    <name type="common">Small tree-finch</name>
    <name type="synonym">Camarhynchus parvulus</name>
    <dbReference type="NCBI Taxonomy" id="87175"/>
    <lineage>
        <taxon>Eukaryota</taxon>
        <taxon>Metazoa</taxon>
        <taxon>Chordata</taxon>
        <taxon>Craniata</taxon>
        <taxon>Vertebrata</taxon>
        <taxon>Euteleostomi</taxon>
        <taxon>Archelosauria</taxon>
        <taxon>Archosauria</taxon>
        <taxon>Dinosauria</taxon>
        <taxon>Saurischia</taxon>
        <taxon>Theropoda</taxon>
        <taxon>Coelurosauria</taxon>
        <taxon>Aves</taxon>
        <taxon>Neognathae</taxon>
        <taxon>Neoaves</taxon>
        <taxon>Telluraves</taxon>
        <taxon>Australaves</taxon>
        <taxon>Passeriformes</taxon>
        <taxon>Thraupidae</taxon>
        <taxon>Camarhynchus</taxon>
    </lineage>
</organism>
<dbReference type="InterPro" id="IPR041677">
    <property type="entry name" value="DNA2/NAM7_AAA_11"/>
</dbReference>
<dbReference type="CDD" id="cd18808">
    <property type="entry name" value="SF1_C_Upf1"/>
    <property type="match status" value="1"/>
</dbReference>
<dbReference type="Pfam" id="PF13087">
    <property type="entry name" value="AAA_12"/>
    <property type="match status" value="1"/>
</dbReference>
<feature type="compositionally biased region" description="Polar residues" evidence="2">
    <location>
        <begin position="1091"/>
        <end position="1105"/>
    </location>
</feature>
<dbReference type="InterPro" id="IPR027417">
    <property type="entry name" value="P-loop_NTPase"/>
</dbReference>
<feature type="region of interest" description="Disordered" evidence="2">
    <location>
        <begin position="1423"/>
        <end position="1450"/>
    </location>
</feature>
<feature type="region of interest" description="Disordered" evidence="2">
    <location>
        <begin position="1361"/>
        <end position="1383"/>
    </location>
</feature>